<keyword evidence="1" id="KW-0812">Transmembrane</keyword>
<feature type="transmembrane region" description="Helical" evidence="1">
    <location>
        <begin position="435"/>
        <end position="455"/>
    </location>
</feature>
<feature type="transmembrane region" description="Helical" evidence="1">
    <location>
        <begin position="252"/>
        <end position="269"/>
    </location>
</feature>
<feature type="transmembrane region" description="Helical" evidence="1">
    <location>
        <begin position="168"/>
        <end position="188"/>
    </location>
</feature>
<keyword evidence="3" id="KW-1185">Reference proteome</keyword>
<feature type="transmembrane region" description="Helical" evidence="1">
    <location>
        <begin position="76"/>
        <end position="100"/>
    </location>
</feature>
<feature type="transmembrane region" description="Helical" evidence="1">
    <location>
        <begin position="25"/>
        <end position="41"/>
    </location>
</feature>
<organism evidence="2 3">
    <name type="scientific">Ammoniphilus oxalaticus</name>
    <dbReference type="NCBI Taxonomy" id="66863"/>
    <lineage>
        <taxon>Bacteria</taxon>
        <taxon>Bacillati</taxon>
        <taxon>Bacillota</taxon>
        <taxon>Bacilli</taxon>
        <taxon>Bacillales</taxon>
        <taxon>Paenibacillaceae</taxon>
        <taxon>Aneurinibacillus group</taxon>
        <taxon>Ammoniphilus</taxon>
    </lineage>
</organism>
<reference evidence="2 3" key="1">
    <citation type="submission" date="2016-08" db="EMBL/GenBank/DDBJ databases">
        <title>Novel Firmicute Genomes.</title>
        <authorList>
            <person name="Poppleton D.I."/>
            <person name="Gribaldo S."/>
        </authorList>
    </citation>
    <scope>NUCLEOTIDE SEQUENCE [LARGE SCALE GENOMIC DNA]</scope>
    <source>
        <strain evidence="2 3">RAOx-1</strain>
    </source>
</reference>
<proteinExistence type="predicted"/>
<evidence type="ECO:0000313" key="2">
    <source>
        <dbReference type="EMBL" id="RKD22940.1"/>
    </source>
</evidence>
<feature type="transmembrane region" description="Helical" evidence="1">
    <location>
        <begin position="355"/>
        <end position="383"/>
    </location>
</feature>
<feature type="transmembrane region" description="Helical" evidence="1">
    <location>
        <begin position="317"/>
        <end position="335"/>
    </location>
</feature>
<keyword evidence="1" id="KW-0472">Membrane</keyword>
<evidence type="ECO:0008006" key="4">
    <source>
        <dbReference type="Google" id="ProtNLM"/>
    </source>
</evidence>
<dbReference type="AlphaFoldDB" id="A0A419SGN4"/>
<evidence type="ECO:0000256" key="1">
    <source>
        <dbReference type="SAM" id="Phobius"/>
    </source>
</evidence>
<name>A0A419SGN4_9BACL</name>
<dbReference type="EMBL" id="MCHY01000009">
    <property type="protein sequence ID" value="RKD22940.1"/>
    <property type="molecule type" value="Genomic_DNA"/>
</dbReference>
<accession>A0A419SGN4</accession>
<feature type="transmembrane region" description="Helical" evidence="1">
    <location>
        <begin position="194"/>
        <end position="216"/>
    </location>
</feature>
<feature type="transmembrane region" description="Helical" evidence="1">
    <location>
        <begin position="47"/>
        <end position="64"/>
    </location>
</feature>
<gene>
    <name evidence="2" type="ORF">BEP19_11965</name>
</gene>
<dbReference type="Proteomes" id="UP000284219">
    <property type="component" value="Unassembled WGS sequence"/>
</dbReference>
<sequence length="456" mass="51126">MVHLIFYTVLIVSYFTNIFLNSQNLTYFIGVLVLICISISFSGAMRLFQVSGAIFFLVGLGLFLQAGHPIVELPYYVTSTVPIMGILYAVPFINSVIYIGRYDRNVSQLLESDAQHLGQLYSRGSFVTFLLGGFLNLATIPLVDSVLKKTLKELPQRLKKKLIARSILRGYALSLVISPMEILVAISIDITGISYLTFFPWLGLSVVLLLFADWCLGWQYRSFSIQNGSKQTENQADSADTPHGLSDPMKKTLALFCFLMIFIVIVMLTNHFFDFGFLQTVSLIIIPYSFVWAMVIGRFKRYLNYCFPVWKQRTIGLKNFMFLFLSIGLLTLVLKESDFIQYIYTPVEWLMKTPILLFLSIQLIFLALAMVGFHPLVTISILGSAMHIVMPAINPLSLAIVLTTSGLSTVTAGPFNISVSLVGNLLQVSPYRVSLWNLGYAFLFGSVGSLIGWFLL</sequence>
<keyword evidence="1" id="KW-1133">Transmembrane helix</keyword>
<feature type="transmembrane region" description="Helical" evidence="1">
    <location>
        <begin position="395"/>
        <end position="415"/>
    </location>
</feature>
<evidence type="ECO:0000313" key="3">
    <source>
        <dbReference type="Proteomes" id="UP000284219"/>
    </source>
</evidence>
<feature type="transmembrane region" description="Helical" evidence="1">
    <location>
        <begin position="275"/>
        <end position="296"/>
    </location>
</feature>
<comment type="caution">
    <text evidence="2">The sequence shown here is derived from an EMBL/GenBank/DDBJ whole genome shotgun (WGS) entry which is preliminary data.</text>
</comment>
<protein>
    <recommendedName>
        <fullName evidence="4">Citrate transporter-like domain-containing protein</fullName>
    </recommendedName>
</protein>